<comment type="caution">
    <text evidence="1">The sequence shown here is derived from an EMBL/GenBank/DDBJ whole genome shotgun (WGS) entry which is preliminary data.</text>
</comment>
<evidence type="ECO:0000313" key="2">
    <source>
        <dbReference type="Proteomes" id="UP001180020"/>
    </source>
</evidence>
<dbReference type="AlphaFoldDB" id="A0AAV9C6K6"/>
<reference evidence="1" key="2">
    <citation type="submission" date="2023-06" db="EMBL/GenBank/DDBJ databases">
        <authorList>
            <person name="Ma L."/>
            <person name="Liu K.-W."/>
            <person name="Li Z."/>
            <person name="Hsiao Y.-Y."/>
            <person name="Qi Y."/>
            <person name="Fu T."/>
            <person name="Tang G."/>
            <person name="Zhang D."/>
            <person name="Sun W.-H."/>
            <person name="Liu D.-K."/>
            <person name="Li Y."/>
            <person name="Chen G.-Z."/>
            <person name="Liu X.-D."/>
            <person name="Liao X.-Y."/>
            <person name="Jiang Y.-T."/>
            <person name="Yu X."/>
            <person name="Hao Y."/>
            <person name="Huang J."/>
            <person name="Zhao X.-W."/>
            <person name="Ke S."/>
            <person name="Chen Y.-Y."/>
            <person name="Wu W.-L."/>
            <person name="Hsu J.-L."/>
            <person name="Lin Y.-F."/>
            <person name="Huang M.-D."/>
            <person name="Li C.-Y."/>
            <person name="Huang L."/>
            <person name="Wang Z.-W."/>
            <person name="Zhao X."/>
            <person name="Zhong W.-Y."/>
            <person name="Peng D.-H."/>
            <person name="Ahmad S."/>
            <person name="Lan S."/>
            <person name="Zhang J.-S."/>
            <person name="Tsai W.-C."/>
            <person name="Van De Peer Y."/>
            <person name="Liu Z.-J."/>
        </authorList>
    </citation>
    <scope>NUCLEOTIDE SEQUENCE</scope>
    <source>
        <strain evidence="1">CP</strain>
        <tissue evidence="1">Leaves</tissue>
    </source>
</reference>
<sequence length="69" mass="7899">MDRLLDRVIKTVDDVNLKPLIEQLKNSGFEPQSQKDWMAGNWSGGCMRKKPLSCNDKGSQSRCMVWGRD</sequence>
<name>A0AAV9C6K6_ACOCL</name>
<gene>
    <name evidence="1" type="ORF">QJS10_CPB21g00856</name>
</gene>
<organism evidence="1 2">
    <name type="scientific">Acorus calamus</name>
    <name type="common">Sweet flag</name>
    <dbReference type="NCBI Taxonomy" id="4465"/>
    <lineage>
        <taxon>Eukaryota</taxon>
        <taxon>Viridiplantae</taxon>
        <taxon>Streptophyta</taxon>
        <taxon>Embryophyta</taxon>
        <taxon>Tracheophyta</taxon>
        <taxon>Spermatophyta</taxon>
        <taxon>Magnoliopsida</taxon>
        <taxon>Liliopsida</taxon>
        <taxon>Acoraceae</taxon>
        <taxon>Acorus</taxon>
    </lineage>
</organism>
<evidence type="ECO:0000313" key="1">
    <source>
        <dbReference type="EMBL" id="KAK1284406.1"/>
    </source>
</evidence>
<protein>
    <submittedName>
        <fullName evidence="1">Uncharacterized protein</fullName>
    </submittedName>
</protein>
<keyword evidence="2" id="KW-1185">Reference proteome</keyword>
<dbReference type="Proteomes" id="UP001180020">
    <property type="component" value="Unassembled WGS sequence"/>
</dbReference>
<reference evidence="1" key="1">
    <citation type="journal article" date="2023" name="Nat. Commun.">
        <title>Diploid and tetraploid genomes of Acorus and the evolution of monocots.</title>
        <authorList>
            <person name="Ma L."/>
            <person name="Liu K.W."/>
            <person name="Li Z."/>
            <person name="Hsiao Y.Y."/>
            <person name="Qi Y."/>
            <person name="Fu T."/>
            <person name="Tang G.D."/>
            <person name="Zhang D."/>
            <person name="Sun W.H."/>
            <person name="Liu D.K."/>
            <person name="Li Y."/>
            <person name="Chen G.Z."/>
            <person name="Liu X.D."/>
            <person name="Liao X.Y."/>
            <person name="Jiang Y.T."/>
            <person name="Yu X."/>
            <person name="Hao Y."/>
            <person name="Huang J."/>
            <person name="Zhao X.W."/>
            <person name="Ke S."/>
            <person name="Chen Y.Y."/>
            <person name="Wu W.L."/>
            <person name="Hsu J.L."/>
            <person name="Lin Y.F."/>
            <person name="Huang M.D."/>
            <person name="Li C.Y."/>
            <person name="Huang L."/>
            <person name="Wang Z.W."/>
            <person name="Zhao X."/>
            <person name="Zhong W.Y."/>
            <person name="Peng D.H."/>
            <person name="Ahmad S."/>
            <person name="Lan S."/>
            <person name="Zhang J.S."/>
            <person name="Tsai W.C."/>
            <person name="Van de Peer Y."/>
            <person name="Liu Z.J."/>
        </authorList>
    </citation>
    <scope>NUCLEOTIDE SEQUENCE</scope>
    <source>
        <strain evidence="1">CP</strain>
    </source>
</reference>
<proteinExistence type="predicted"/>
<accession>A0AAV9C6K6</accession>
<dbReference type="EMBL" id="JAUJYO010000021">
    <property type="protein sequence ID" value="KAK1284406.1"/>
    <property type="molecule type" value="Genomic_DNA"/>
</dbReference>